<dbReference type="GO" id="GO:0032259">
    <property type="term" value="P:methylation"/>
    <property type="evidence" value="ECO:0007669"/>
    <property type="project" value="UniProtKB-KW"/>
</dbReference>
<dbReference type="InterPro" id="IPR044053">
    <property type="entry name" value="AsaB-like"/>
</dbReference>
<dbReference type="GO" id="GO:0008168">
    <property type="term" value="F:methyltransferase activity"/>
    <property type="evidence" value="ECO:0007669"/>
    <property type="project" value="UniProtKB-KW"/>
</dbReference>
<sequence>MSLNSQVLDRPIFEDLPSVEADLSYLLPITDKLFNYAYEPPSSVLRSNGSYQSYKVPIYNARSISENISLDREGFAFTEHNTRVRNFYDEEEIRQVYYPEAKQLLKEVTGATEVVIFDHTLRNAALMKQDINNGIREPVKRVHNDFSTSGGHRRARRELAAQGIDNIDSLLQQRFAIINVWRGIGDTIQESPLTLCDAQSVAPTDLVINNLIYRDRIGETYAVTYNPKHKWYYFPQMQRNEALFIKCFDSADDGRARFALHTAFEDPTSPPNPPPRESIELRTFVFYPG</sequence>
<keyword evidence="1" id="KW-0808">Transferase</keyword>
<comment type="caution">
    <text evidence="1">The sequence shown here is derived from an EMBL/GenBank/DDBJ whole genome shotgun (WGS) entry which is preliminary data.</text>
</comment>
<dbReference type="PANTHER" id="PTHR34598">
    <property type="entry name" value="BLL6449 PROTEIN"/>
    <property type="match status" value="1"/>
</dbReference>
<proteinExistence type="predicted"/>
<evidence type="ECO:0000313" key="2">
    <source>
        <dbReference type="Proteomes" id="UP000622533"/>
    </source>
</evidence>
<dbReference type="Proteomes" id="UP000622533">
    <property type="component" value="Unassembled WGS sequence"/>
</dbReference>
<reference evidence="1" key="1">
    <citation type="submission" date="2020-10" db="EMBL/GenBank/DDBJ databases">
        <authorList>
            <person name="Castelo-Branco R."/>
            <person name="Eusebio N."/>
            <person name="Adriana R."/>
            <person name="Vieira A."/>
            <person name="Brugerolle De Fraissinette N."/>
            <person name="Rezende De Castro R."/>
            <person name="Schneider M.P."/>
            <person name="Vasconcelos V."/>
            <person name="Leao P.N."/>
        </authorList>
    </citation>
    <scope>NUCLEOTIDE SEQUENCE</scope>
    <source>
        <strain evidence="1">LEGE 12446</strain>
    </source>
</reference>
<dbReference type="EMBL" id="JADEXS010000179">
    <property type="protein sequence ID" value="MBE9023638.1"/>
    <property type="molecule type" value="Genomic_DNA"/>
</dbReference>
<dbReference type="PANTHER" id="PTHR34598:SF3">
    <property type="entry name" value="OXIDOREDUCTASE AN1597"/>
    <property type="match status" value="1"/>
</dbReference>
<organism evidence="1 2">
    <name type="scientific">Desmonostoc muscorum LEGE 12446</name>
    <dbReference type="NCBI Taxonomy" id="1828758"/>
    <lineage>
        <taxon>Bacteria</taxon>
        <taxon>Bacillati</taxon>
        <taxon>Cyanobacteriota</taxon>
        <taxon>Cyanophyceae</taxon>
        <taxon>Nostocales</taxon>
        <taxon>Nostocaceae</taxon>
        <taxon>Desmonostoc</taxon>
    </lineage>
</organism>
<dbReference type="GO" id="GO:0016491">
    <property type="term" value="F:oxidoreductase activity"/>
    <property type="evidence" value="ECO:0007669"/>
    <property type="project" value="InterPro"/>
</dbReference>
<dbReference type="RefSeq" id="WP_193917415.1">
    <property type="nucleotide sequence ID" value="NZ_JADEXS020000001.1"/>
</dbReference>
<keyword evidence="2" id="KW-1185">Reference proteome</keyword>
<dbReference type="AlphaFoldDB" id="A0A8J7ABG9"/>
<protein>
    <submittedName>
        <fullName evidence="1">Methyltransferase</fullName>
    </submittedName>
</protein>
<evidence type="ECO:0000313" key="1">
    <source>
        <dbReference type="EMBL" id="MBE9023638.1"/>
    </source>
</evidence>
<dbReference type="NCBIfam" id="NF041278">
    <property type="entry name" value="CmcJ_NvfI_EfuI"/>
    <property type="match status" value="1"/>
</dbReference>
<accession>A0A8J7ABG9</accession>
<keyword evidence="1" id="KW-0489">Methyltransferase</keyword>
<gene>
    <name evidence="1" type="ORF">IQ276_14720</name>
</gene>
<name>A0A8J7ABG9_DESMC</name>